<dbReference type="InterPro" id="IPR011006">
    <property type="entry name" value="CheY-like_superfamily"/>
</dbReference>
<dbReference type="Gene3D" id="3.40.50.2300">
    <property type="match status" value="1"/>
</dbReference>
<evidence type="ECO:0000313" key="4">
    <source>
        <dbReference type="Proteomes" id="UP000054558"/>
    </source>
</evidence>
<sequence>MSGSRFKSWMGYSDKAVESPQCKSCEELEKRLNNARVALVLADNYAERLTRAREVFVQKLGDQIKGPLHGVVGICGAMREENALPPDARIQIGVITEMCGQILTTINELLQLDTAESGRMCMENVSFDPRRMTDLVFKLLSKKMIQKRVGRSIDIHKDVPKSLAGDVSRLRQCLVEIQDTLLEESRPGDVLELNMRVLDPEEQLIATMPRSKRFIPCLYELKLRRVPQRELANMEQVDIEREKEPQIVLSAELAQGLNGRLLRTQNYAAFHLVVHFRHPIGGANPSVRYSASRDPVTADKKYTILLYDENPVFLKLVCKSLASKGHVVDIMRDIEEVIGLVEAGTVHETYDCVLVDARRRSVAGSVASGAP</sequence>
<dbReference type="STRING" id="105231.A0A1Y1IMB3"/>
<dbReference type="GO" id="GO:0000155">
    <property type="term" value="F:phosphorelay sensor kinase activity"/>
    <property type="evidence" value="ECO:0007669"/>
    <property type="project" value="InterPro"/>
</dbReference>
<protein>
    <submittedName>
        <fullName evidence="3">Two-component system NarL family sensor histidine kinase BarA</fullName>
    </submittedName>
</protein>
<evidence type="ECO:0000256" key="1">
    <source>
        <dbReference type="PROSITE-ProRule" id="PRU00169"/>
    </source>
</evidence>
<keyword evidence="3" id="KW-0418">Kinase</keyword>
<dbReference type="SUPFAM" id="SSF47384">
    <property type="entry name" value="Homodimeric domain of signal transducing histidine kinase"/>
    <property type="match status" value="1"/>
</dbReference>
<evidence type="ECO:0000259" key="2">
    <source>
        <dbReference type="PROSITE" id="PS50110"/>
    </source>
</evidence>
<organism evidence="3 4">
    <name type="scientific">Klebsormidium nitens</name>
    <name type="common">Green alga</name>
    <name type="synonym">Ulothrix nitens</name>
    <dbReference type="NCBI Taxonomy" id="105231"/>
    <lineage>
        <taxon>Eukaryota</taxon>
        <taxon>Viridiplantae</taxon>
        <taxon>Streptophyta</taxon>
        <taxon>Klebsormidiophyceae</taxon>
        <taxon>Klebsormidiales</taxon>
        <taxon>Klebsormidiaceae</taxon>
        <taxon>Klebsormidium</taxon>
    </lineage>
</organism>
<dbReference type="SMART" id="SM00388">
    <property type="entry name" value="HisKA"/>
    <property type="match status" value="1"/>
</dbReference>
<reference evidence="3 4" key="1">
    <citation type="journal article" date="2014" name="Nat. Commun.">
        <title>Klebsormidium flaccidum genome reveals primary factors for plant terrestrial adaptation.</title>
        <authorList>
            <person name="Hori K."/>
            <person name="Maruyama F."/>
            <person name="Fujisawa T."/>
            <person name="Togashi T."/>
            <person name="Yamamoto N."/>
            <person name="Seo M."/>
            <person name="Sato S."/>
            <person name="Yamada T."/>
            <person name="Mori H."/>
            <person name="Tajima N."/>
            <person name="Moriyama T."/>
            <person name="Ikeuchi M."/>
            <person name="Watanabe M."/>
            <person name="Wada H."/>
            <person name="Kobayashi K."/>
            <person name="Saito M."/>
            <person name="Masuda T."/>
            <person name="Sasaki-Sekimoto Y."/>
            <person name="Mashiguchi K."/>
            <person name="Awai K."/>
            <person name="Shimojima M."/>
            <person name="Masuda S."/>
            <person name="Iwai M."/>
            <person name="Nobusawa T."/>
            <person name="Narise T."/>
            <person name="Kondo S."/>
            <person name="Saito H."/>
            <person name="Sato R."/>
            <person name="Murakawa M."/>
            <person name="Ihara Y."/>
            <person name="Oshima-Yamada Y."/>
            <person name="Ohtaka K."/>
            <person name="Satoh M."/>
            <person name="Sonobe K."/>
            <person name="Ishii M."/>
            <person name="Ohtani R."/>
            <person name="Kanamori-Sato M."/>
            <person name="Honoki R."/>
            <person name="Miyazaki D."/>
            <person name="Mochizuki H."/>
            <person name="Umetsu J."/>
            <person name="Higashi K."/>
            <person name="Shibata D."/>
            <person name="Kamiya Y."/>
            <person name="Sato N."/>
            <person name="Nakamura Y."/>
            <person name="Tabata S."/>
            <person name="Ida S."/>
            <person name="Kurokawa K."/>
            <person name="Ohta H."/>
        </authorList>
    </citation>
    <scope>NUCLEOTIDE SEQUENCE [LARGE SCALE GENOMIC DNA]</scope>
    <source>
        <strain evidence="3 4">NIES-2285</strain>
    </source>
</reference>
<accession>A0A1Y1IMB3</accession>
<dbReference type="EMBL" id="DF237505">
    <property type="protein sequence ID" value="GAQ89737.1"/>
    <property type="molecule type" value="Genomic_DNA"/>
</dbReference>
<keyword evidence="1" id="KW-0597">Phosphoprotein</keyword>
<dbReference type="InterPro" id="IPR001789">
    <property type="entry name" value="Sig_transdc_resp-reg_receiver"/>
</dbReference>
<gene>
    <name evidence="3" type="ORF">KFL_005560150</name>
</gene>
<keyword evidence="3" id="KW-0808">Transferase</keyword>
<dbReference type="PROSITE" id="PS50110">
    <property type="entry name" value="RESPONSE_REGULATORY"/>
    <property type="match status" value="1"/>
</dbReference>
<dbReference type="AlphaFoldDB" id="A0A1Y1IMB3"/>
<dbReference type="PANTHER" id="PTHR45530">
    <property type="entry name" value="SENSORY TRANSDUCTION HISTIDINE KINASE"/>
    <property type="match status" value="1"/>
</dbReference>
<name>A0A1Y1IMB3_KLENI</name>
<dbReference type="PANTHER" id="PTHR45530:SF3">
    <property type="entry name" value="TWO-COMPONENT SYSTEM NARL FAMILY SENSOR HISTIDINE KINASE BARA"/>
    <property type="match status" value="1"/>
</dbReference>
<dbReference type="SUPFAM" id="SSF52172">
    <property type="entry name" value="CheY-like"/>
    <property type="match status" value="1"/>
</dbReference>
<dbReference type="Gene3D" id="1.10.287.130">
    <property type="match status" value="1"/>
</dbReference>
<dbReference type="Proteomes" id="UP000054558">
    <property type="component" value="Unassembled WGS sequence"/>
</dbReference>
<evidence type="ECO:0000313" key="3">
    <source>
        <dbReference type="EMBL" id="GAQ89737.1"/>
    </source>
</evidence>
<feature type="domain" description="Response regulatory" evidence="2">
    <location>
        <begin position="303"/>
        <end position="371"/>
    </location>
</feature>
<dbReference type="InterPro" id="IPR036097">
    <property type="entry name" value="HisK_dim/P_sf"/>
</dbReference>
<feature type="modified residue" description="4-aspartylphosphate" evidence="1">
    <location>
        <position position="356"/>
    </location>
</feature>
<keyword evidence="4" id="KW-1185">Reference proteome</keyword>
<proteinExistence type="predicted"/>
<dbReference type="InterPro" id="IPR003661">
    <property type="entry name" value="HisK_dim/P_dom"/>
</dbReference>